<accession>A0AAV4VFM2</accession>
<proteinExistence type="predicted"/>
<protein>
    <submittedName>
        <fullName evidence="1">Uncharacterized protein</fullName>
    </submittedName>
</protein>
<dbReference type="AlphaFoldDB" id="A0AAV4VFM2"/>
<name>A0AAV4VFM2_CAEEX</name>
<sequence>MLCDCRPFNNCYDSERASTVNNSCDNGPPISLKRDLRVPPNFFPEEGIIILHRNRIDSRQVRCPESITWLDLCKIHCKFSGEGAPTLTNETFGMDRRMRLHQLIPVANYDVYCIFQPDVSTPSSSPSSFN</sequence>
<dbReference type="Proteomes" id="UP001054945">
    <property type="component" value="Unassembled WGS sequence"/>
</dbReference>
<keyword evidence="2" id="KW-1185">Reference proteome</keyword>
<organism evidence="1 2">
    <name type="scientific">Caerostris extrusa</name>
    <name type="common">Bark spider</name>
    <name type="synonym">Caerostris bankana</name>
    <dbReference type="NCBI Taxonomy" id="172846"/>
    <lineage>
        <taxon>Eukaryota</taxon>
        <taxon>Metazoa</taxon>
        <taxon>Ecdysozoa</taxon>
        <taxon>Arthropoda</taxon>
        <taxon>Chelicerata</taxon>
        <taxon>Arachnida</taxon>
        <taxon>Araneae</taxon>
        <taxon>Araneomorphae</taxon>
        <taxon>Entelegynae</taxon>
        <taxon>Araneoidea</taxon>
        <taxon>Araneidae</taxon>
        <taxon>Caerostris</taxon>
    </lineage>
</organism>
<dbReference type="EMBL" id="BPLR01014444">
    <property type="protein sequence ID" value="GIY68799.1"/>
    <property type="molecule type" value="Genomic_DNA"/>
</dbReference>
<reference evidence="1 2" key="1">
    <citation type="submission" date="2021-06" db="EMBL/GenBank/DDBJ databases">
        <title>Caerostris extrusa draft genome.</title>
        <authorList>
            <person name="Kono N."/>
            <person name="Arakawa K."/>
        </authorList>
    </citation>
    <scope>NUCLEOTIDE SEQUENCE [LARGE SCALE GENOMIC DNA]</scope>
</reference>
<evidence type="ECO:0000313" key="1">
    <source>
        <dbReference type="EMBL" id="GIY68799.1"/>
    </source>
</evidence>
<comment type="caution">
    <text evidence="1">The sequence shown here is derived from an EMBL/GenBank/DDBJ whole genome shotgun (WGS) entry which is preliminary data.</text>
</comment>
<evidence type="ECO:0000313" key="2">
    <source>
        <dbReference type="Proteomes" id="UP001054945"/>
    </source>
</evidence>
<gene>
    <name evidence="1" type="ORF">CEXT_183401</name>
</gene>